<dbReference type="Proteomes" id="UP000055684">
    <property type="component" value="Chromosome"/>
</dbReference>
<reference evidence="2 3" key="2">
    <citation type="journal article" date="2016" name="Genome Announc.">
        <title>Complete Genome Sequences of the Obligate Symbionts 'Candidatus Sulcia muelleri' and 'Ca. Nasuia deltocephalinicola' from the Pestiferous Leafhopper Macrosteles quadripunctulatus (Hemiptera: Cicadellidae).</title>
        <authorList>
            <person name="Bennett G.M."/>
            <person name="Abba S."/>
            <person name="Kube M."/>
            <person name="Marzachi C."/>
        </authorList>
    </citation>
    <scope>NUCLEOTIDE SEQUENCE [LARGE SCALE GENOMIC DNA]</scope>
    <source>
        <strain evidence="2 3">PUNC</strain>
    </source>
</reference>
<accession>A0A0S2UPE9</accession>
<dbReference type="InterPro" id="IPR013766">
    <property type="entry name" value="Thioredoxin_domain"/>
</dbReference>
<dbReference type="EMBL" id="CP013211">
    <property type="protein sequence ID" value="ALP70025.1"/>
    <property type="molecule type" value="Genomic_DNA"/>
</dbReference>
<protein>
    <submittedName>
        <fullName evidence="2">Thioredoxin 1 redox factor</fullName>
    </submittedName>
</protein>
<gene>
    <name evidence="2" type="ORF">ASU29_112</name>
</gene>
<evidence type="ECO:0000313" key="2">
    <source>
        <dbReference type="EMBL" id="ALP70025.1"/>
    </source>
</evidence>
<dbReference type="AlphaFoldDB" id="A0A0S2UPE9"/>
<sequence>MKSVNDKILENYINTVNVPIIAVFWYELCGSCDIMKNIMEEIKKIFKKKIKVLKININYNKYSSEKFSINSAPTIVIIFKKRLILKRHGIMNKNVIEKFIKKYL</sequence>
<dbReference type="PANTHER" id="PTHR45663">
    <property type="entry name" value="GEO12009P1"/>
    <property type="match status" value="1"/>
</dbReference>
<reference evidence="3" key="1">
    <citation type="submission" date="2015-11" db="EMBL/GenBank/DDBJ databases">
        <title>Complete genome sequences of the obligate symbionts Candidatus Sulcia muelleri and Candidatus Nasuia deltocephalinicola from the pestiferous leafhopper, Macrosteles quadripunctulatus (Hemiptera: Cicadellidae).</title>
        <authorList>
            <person name="Bennett G.M."/>
            <person name="Abba S."/>
            <person name="Kube M."/>
            <person name="Marzachi C."/>
        </authorList>
    </citation>
    <scope>NUCLEOTIDE SEQUENCE [LARGE SCALE GENOMIC DNA]</scope>
    <source>
        <strain evidence="3">PUNC</strain>
    </source>
</reference>
<name>A0A0S2UPE9_9PROT</name>
<dbReference type="GO" id="GO:0015035">
    <property type="term" value="F:protein-disulfide reductase activity"/>
    <property type="evidence" value="ECO:0007669"/>
    <property type="project" value="TreeGrafter"/>
</dbReference>
<evidence type="ECO:0000259" key="1">
    <source>
        <dbReference type="Pfam" id="PF00085"/>
    </source>
</evidence>
<proteinExistence type="predicted"/>
<dbReference type="Gene3D" id="3.40.30.10">
    <property type="entry name" value="Glutaredoxin"/>
    <property type="match status" value="1"/>
</dbReference>
<dbReference type="GO" id="GO:0005737">
    <property type="term" value="C:cytoplasm"/>
    <property type="evidence" value="ECO:0007669"/>
    <property type="project" value="TreeGrafter"/>
</dbReference>
<dbReference type="SUPFAM" id="SSF52833">
    <property type="entry name" value="Thioredoxin-like"/>
    <property type="match status" value="1"/>
</dbReference>
<evidence type="ECO:0000313" key="3">
    <source>
        <dbReference type="Proteomes" id="UP000055684"/>
    </source>
</evidence>
<dbReference type="PANTHER" id="PTHR45663:SF11">
    <property type="entry name" value="GEO12009P1"/>
    <property type="match status" value="1"/>
</dbReference>
<feature type="domain" description="Thioredoxin" evidence="1">
    <location>
        <begin position="3"/>
        <end position="102"/>
    </location>
</feature>
<dbReference type="InterPro" id="IPR036249">
    <property type="entry name" value="Thioredoxin-like_sf"/>
</dbReference>
<dbReference type="Pfam" id="PF00085">
    <property type="entry name" value="Thioredoxin"/>
    <property type="match status" value="1"/>
</dbReference>
<organism evidence="2 3">
    <name type="scientific">Candidatus Nasuia deltocephalincola</name>
    <dbReference type="NCBI Taxonomy" id="1160784"/>
    <lineage>
        <taxon>Bacteria</taxon>
        <taxon>Pseudomonadati</taxon>
        <taxon>Pseudomonadota</taxon>
        <taxon>Betaproteobacteria</taxon>
        <taxon>Candidatus Nasuia</taxon>
    </lineage>
</organism>